<organism evidence="2 3">
    <name type="scientific">Bursaphelenchus okinawaensis</name>
    <dbReference type="NCBI Taxonomy" id="465554"/>
    <lineage>
        <taxon>Eukaryota</taxon>
        <taxon>Metazoa</taxon>
        <taxon>Ecdysozoa</taxon>
        <taxon>Nematoda</taxon>
        <taxon>Chromadorea</taxon>
        <taxon>Rhabditida</taxon>
        <taxon>Tylenchina</taxon>
        <taxon>Tylenchomorpha</taxon>
        <taxon>Aphelenchoidea</taxon>
        <taxon>Aphelenchoididae</taxon>
        <taxon>Bursaphelenchus</taxon>
    </lineage>
</organism>
<accession>A0A811L554</accession>
<name>A0A811L554_9BILA</name>
<dbReference type="EMBL" id="CAJFCW020000005">
    <property type="protein sequence ID" value="CAG9116625.1"/>
    <property type="molecule type" value="Genomic_DNA"/>
</dbReference>
<dbReference type="Proteomes" id="UP000783686">
    <property type="component" value="Unassembled WGS sequence"/>
</dbReference>
<dbReference type="AlphaFoldDB" id="A0A811L554"/>
<dbReference type="OrthoDB" id="10471364at2759"/>
<sequence>MSYSSNILLILSILLWSHIMLTLARPTLRPPPTSHEGSWEGDEDPEAVGDFLLESSFTKKFLEDVERFIASIFGVTLD</sequence>
<keyword evidence="3" id="KW-1185">Reference proteome</keyword>
<keyword evidence="1" id="KW-0732">Signal</keyword>
<comment type="caution">
    <text evidence="2">The sequence shown here is derived from an EMBL/GenBank/DDBJ whole genome shotgun (WGS) entry which is preliminary data.</text>
</comment>
<evidence type="ECO:0000256" key="1">
    <source>
        <dbReference type="SAM" id="SignalP"/>
    </source>
</evidence>
<evidence type="ECO:0000313" key="3">
    <source>
        <dbReference type="Proteomes" id="UP000614601"/>
    </source>
</evidence>
<gene>
    <name evidence="2" type="ORF">BOKJ2_LOCUS9756</name>
</gene>
<proteinExistence type="predicted"/>
<dbReference type="Proteomes" id="UP000614601">
    <property type="component" value="Unassembled WGS sequence"/>
</dbReference>
<reference evidence="2" key="1">
    <citation type="submission" date="2020-09" db="EMBL/GenBank/DDBJ databases">
        <authorList>
            <person name="Kikuchi T."/>
        </authorList>
    </citation>
    <scope>NUCLEOTIDE SEQUENCE</scope>
    <source>
        <strain evidence="2">SH1</strain>
    </source>
</reference>
<feature type="signal peptide" evidence="1">
    <location>
        <begin position="1"/>
        <end position="24"/>
    </location>
</feature>
<protein>
    <submittedName>
        <fullName evidence="2">Uncharacterized protein</fullName>
    </submittedName>
</protein>
<evidence type="ECO:0000313" key="2">
    <source>
        <dbReference type="EMBL" id="CAD5222663.1"/>
    </source>
</evidence>
<feature type="chain" id="PRO_5035595433" evidence="1">
    <location>
        <begin position="25"/>
        <end position="78"/>
    </location>
</feature>
<dbReference type="EMBL" id="CAJFDH010000005">
    <property type="protein sequence ID" value="CAD5222663.1"/>
    <property type="molecule type" value="Genomic_DNA"/>
</dbReference>